<dbReference type="InterPro" id="IPR011990">
    <property type="entry name" value="TPR-like_helical_dom_sf"/>
</dbReference>
<dbReference type="EMBL" id="CAIE01000031">
    <property type="protein sequence ID" value="CCH18962.1"/>
    <property type="molecule type" value="Genomic_DNA"/>
</dbReference>
<reference evidence="2" key="1">
    <citation type="journal article" date="2012" name="J. Bacteriol.">
        <title>Genome Sequence of Micromonospora lupini Lupac 08, Isolated from Root Nodules of Lupinus angustifolius.</title>
        <authorList>
            <person name="Alonso-Vega P."/>
            <person name="Normand P."/>
            <person name="Bacigalupe R."/>
            <person name="Pujic P."/>
            <person name="Lajus A."/>
            <person name="Vallenet D."/>
            <person name="Carro L."/>
            <person name="Coll P."/>
            <person name="Trujillo M.E."/>
        </authorList>
    </citation>
    <scope>NUCLEOTIDE SEQUENCE [LARGE SCALE GENOMIC DNA]</scope>
    <source>
        <strain evidence="2">Lupac 08</strain>
    </source>
</reference>
<dbReference type="PANTHER" id="PTHR47691:SF3">
    <property type="entry name" value="HTH-TYPE TRANSCRIPTIONAL REGULATOR RV0890C-RELATED"/>
    <property type="match status" value="1"/>
</dbReference>
<dbReference type="GO" id="GO:0043531">
    <property type="term" value="F:ADP binding"/>
    <property type="evidence" value="ECO:0007669"/>
    <property type="project" value="InterPro"/>
</dbReference>
<dbReference type="InterPro" id="IPR019734">
    <property type="entry name" value="TPR_rpt"/>
</dbReference>
<evidence type="ECO:0000313" key="2">
    <source>
        <dbReference type="Proteomes" id="UP000003448"/>
    </source>
</evidence>
<evidence type="ECO:0000313" key="1">
    <source>
        <dbReference type="EMBL" id="CCH18962.1"/>
    </source>
</evidence>
<dbReference type="PANTHER" id="PTHR47691">
    <property type="entry name" value="REGULATOR-RELATED"/>
    <property type="match status" value="1"/>
</dbReference>
<dbReference type="Gene3D" id="3.40.50.300">
    <property type="entry name" value="P-loop containing nucleotide triphosphate hydrolases"/>
    <property type="match status" value="1"/>
</dbReference>
<dbReference type="eggNOG" id="COG3409">
    <property type="taxonomic scope" value="Bacteria"/>
</dbReference>
<name>I0L565_9ACTN</name>
<dbReference type="InterPro" id="IPR027417">
    <property type="entry name" value="P-loop_NTPase"/>
</dbReference>
<dbReference type="eggNOG" id="COG3903">
    <property type="taxonomic scope" value="Bacteria"/>
</dbReference>
<dbReference type="PRINTS" id="PR00364">
    <property type="entry name" value="DISEASERSIST"/>
</dbReference>
<dbReference type="SUPFAM" id="SSF52540">
    <property type="entry name" value="P-loop containing nucleoside triphosphate hydrolases"/>
    <property type="match status" value="1"/>
</dbReference>
<dbReference type="STRING" id="1150864.MILUP08_43877"/>
<dbReference type="AlphaFoldDB" id="I0L565"/>
<comment type="caution">
    <text evidence="1">The sequence shown here is derived from an EMBL/GenBank/DDBJ whole genome shotgun (WGS) entry which is preliminary data.</text>
</comment>
<dbReference type="SUPFAM" id="SSF48452">
    <property type="entry name" value="TPR-like"/>
    <property type="match status" value="2"/>
</dbReference>
<dbReference type="Gene3D" id="1.25.40.10">
    <property type="entry name" value="Tetratricopeptide repeat domain"/>
    <property type="match status" value="1"/>
</dbReference>
<accession>I0L565</accession>
<protein>
    <submittedName>
        <fullName evidence="1">Putative transcriptional regulator (Tetratricopeptide repeat domain)</fullName>
    </submittedName>
</protein>
<dbReference type="Pfam" id="PF13424">
    <property type="entry name" value="TPR_12"/>
    <property type="match status" value="1"/>
</dbReference>
<gene>
    <name evidence="1" type="ORF">MILUP08_43877</name>
</gene>
<dbReference type="RefSeq" id="WP_007460732.1">
    <property type="nucleotide sequence ID" value="NZ_HF570108.1"/>
</dbReference>
<sequence>MAEFVALLRRLKEDSGYTYRQLEMRAARRGDVLARSTIADTLRRDSLPRADTLIAFVRACAPAQDIRAWLAARNRLAAATTPALDIGGASAATPVPRQLPAPPALFIGRTDELRLLDAAVGQPDPPSRTVLISAVGGAGGIGKTSLVLRWAHMHADQFPDGQLYADLRGFGPDLTPVPATVTLRGFLQALGVPPASVPHPVDAQAALFRSLVATRRMLVLLDNVRDTDHVIPLLPGSPTCTVLVTSRHQLRGLTVTHGARTLTLDRLSEAEARELLAAHLGQARALQHRSALDALVRHCGGLPLALAIVAARAATHPDHPLDGLVRDLRDTTVRLDALTTGELRADLRSVFSWSCRALSPPAGKVFDLLGLVPVVDISLPAVASLTATSTQRAQELLRELEDTSLVRQHAPGRFRMHDLVHLYSAQRGRTQQGGEDREAVRRLVDFYLHTACAADRLLDPRRPPLVLGEPAPGCTPVALTDASMAMSWFDAEHERMLESQRLAMQRLWYPQVWQLARTLVTFHARRRQVTDQMAVWHMGLTAAEQGGLTSARAMAHRYLGQAHSQNGERDEGLRHLRLAVDRAREAGDAAELARGHYALAVAADHAGDPRQSLVHALQALAEFQDLADTVEVARVLNAIGWACAQLERNEEAQDSCMRALTLFRQQGHPDGEADTLHSLGLIAHNTGQQHAALAYYRQALAVYHDVGNTRGEADCLDSLGGLHESLGQNREAHDAWQQLVVLLRAQGRAAEALQVVQRLRLLPL</sequence>
<dbReference type="SMART" id="SM00028">
    <property type="entry name" value="TPR"/>
    <property type="match status" value="4"/>
</dbReference>
<keyword evidence="2" id="KW-1185">Reference proteome</keyword>
<dbReference type="Proteomes" id="UP000003448">
    <property type="component" value="Unassembled WGS sequence"/>
</dbReference>
<organism evidence="1 2">
    <name type="scientific">Micromonospora lupini str. Lupac 08</name>
    <dbReference type="NCBI Taxonomy" id="1150864"/>
    <lineage>
        <taxon>Bacteria</taxon>
        <taxon>Bacillati</taxon>
        <taxon>Actinomycetota</taxon>
        <taxon>Actinomycetes</taxon>
        <taxon>Micromonosporales</taxon>
        <taxon>Micromonosporaceae</taxon>
        <taxon>Micromonospora</taxon>
    </lineage>
</organism>
<proteinExistence type="predicted"/>